<feature type="domain" description="HTH cro/C1-type" evidence="5">
    <location>
        <begin position="24"/>
        <end position="79"/>
    </location>
</feature>
<evidence type="ECO:0000256" key="2">
    <source>
        <dbReference type="ARBA" id="ARBA00023125"/>
    </source>
</evidence>
<keyword evidence="4" id="KW-0472">Membrane</keyword>
<dbReference type="InterPro" id="IPR001387">
    <property type="entry name" value="Cro/C1-type_HTH"/>
</dbReference>
<dbReference type="Gene3D" id="1.10.260.40">
    <property type="entry name" value="lambda repressor-like DNA-binding domains"/>
    <property type="match status" value="1"/>
</dbReference>
<dbReference type="GO" id="GO:0003677">
    <property type="term" value="F:DNA binding"/>
    <property type="evidence" value="ECO:0007669"/>
    <property type="project" value="UniProtKB-KW"/>
</dbReference>
<comment type="caution">
    <text evidence="6">The sequence shown here is derived from an EMBL/GenBank/DDBJ whole genome shotgun (WGS) entry which is preliminary data.</text>
</comment>
<proteinExistence type="predicted"/>
<dbReference type="Pfam" id="PF01381">
    <property type="entry name" value="HTH_3"/>
    <property type="match status" value="1"/>
</dbReference>
<dbReference type="InterPro" id="IPR050807">
    <property type="entry name" value="TransReg_Diox_bact_type"/>
</dbReference>
<name>A0A3N4QD46_9BACT</name>
<gene>
    <name evidence="6" type="ORF">EGT74_10350</name>
</gene>
<evidence type="ECO:0000256" key="1">
    <source>
        <dbReference type="ARBA" id="ARBA00023015"/>
    </source>
</evidence>
<evidence type="ECO:0000313" key="6">
    <source>
        <dbReference type="EMBL" id="RPE13887.1"/>
    </source>
</evidence>
<reference evidence="6 7" key="1">
    <citation type="submission" date="2018-11" db="EMBL/GenBank/DDBJ databases">
        <title>Chitinophaga lutea sp.nov., isolate from arsenic contaminated soil.</title>
        <authorList>
            <person name="Zong Y."/>
        </authorList>
    </citation>
    <scope>NUCLEOTIDE SEQUENCE [LARGE SCALE GENOMIC DNA]</scope>
    <source>
        <strain evidence="6 7">ZY74</strain>
    </source>
</reference>
<dbReference type="SUPFAM" id="SSF47413">
    <property type="entry name" value="lambda repressor-like DNA-binding domains"/>
    <property type="match status" value="1"/>
</dbReference>
<dbReference type="PANTHER" id="PTHR46797:SF23">
    <property type="entry name" value="HTH-TYPE TRANSCRIPTIONAL REGULATOR SUTR"/>
    <property type="match status" value="1"/>
</dbReference>
<evidence type="ECO:0000259" key="5">
    <source>
        <dbReference type="PROSITE" id="PS50943"/>
    </source>
</evidence>
<evidence type="ECO:0000313" key="7">
    <source>
        <dbReference type="Proteomes" id="UP000278351"/>
    </source>
</evidence>
<feature type="transmembrane region" description="Helical" evidence="4">
    <location>
        <begin position="6"/>
        <end position="22"/>
    </location>
</feature>
<dbReference type="PANTHER" id="PTHR46797">
    <property type="entry name" value="HTH-TYPE TRANSCRIPTIONAL REGULATOR"/>
    <property type="match status" value="1"/>
</dbReference>
<accession>A0A3N4QD46</accession>
<evidence type="ECO:0000256" key="3">
    <source>
        <dbReference type="ARBA" id="ARBA00023163"/>
    </source>
</evidence>
<sequence length="116" mass="13124">MARVFYAVNIAVIAVFIMDIGSQIRKIRESRNVTQEYMASRLQISKTSYGNIERNMIKRVTLPMLMAIAKLLHVHYTALLGDDATLEASGINALLDGVHHLLEKMDGIEKQLQRLQ</sequence>
<dbReference type="Proteomes" id="UP000278351">
    <property type="component" value="Unassembled WGS sequence"/>
</dbReference>
<organism evidence="6 7">
    <name type="scientific">Chitinophaga lutea</name>
    <dbReference type="NCBI Taxonomy" id="2488634"/>
    <lineage>
        <taxon>Bacteria</taxon>
        <taxon>Pseudomonadati</taxon>
        <taxon>Bacteroidota</taxon>
        <taxon>Chitinophagia</taxon>
        <taxon>Chitinophagales</taxon>
        <taxon>Chitinophagaceae</taxon>
        <taxon>Chitinophaga</taxon>
    </lineage>
</organism>
<keyword evidence="3" id="KW-0804">Transcription</keyword>
<keyword evidence="4" id="KW-1133">Transmembrane helix</keyword>
<keyword evidence="1" id="KW-0805">Transcription regulation</keyword>
<dbReference type="GO" id="GO:0005829">
    <property type="term" value="C:cytosol"/>
    <property type="evidence" value="ECO:0007669"/>
    <property type="project" value="TreeGrafter"/>
</dbReference>
<dbReference type="InterPro" id="IPR010982">
    <property type="entry name" value="Lambda_DNA-bd_dom_sf"/>
</dbReference>
<keyword evidence="7" id="KW-1185">Reference proteome</keyword>
<keyword evidence="2" id="KW-0238">DNA-binding</keyword>
<dbReference type="EMBL" id="RPDH01000001">
    <property type="protein sequence ID" value="RPE13887.1"/>
    <property type="molecule type" value="Genomic_DNA"/>
</dbReference>
<dbReference type="AlphaFoldDB" id="A0A3N4QD46"/>
<protein>
    <submittedName>
        <fullName evidence="6">XRE family transcriptional regulator</fullName>
    </submittedName>
</protein>
<dbReference type="SMART" id="SM00530">
    <property type="entry name" value="HTH_XRE"/>
    <property type="match status" value="1"/>
</dbReference>
<dbReference type="PROSITE" id="PS50943">
    <property type="entry name" value="HTH_CROC1"/>
    <property type="match status" value="1"/>
</dbReference>
<evidence type="ECO:0000256" key="4">
    <source>
        <dbReference type="SAM" id="Phobius"/>
    </source>
</evidence>
<dbReference type="GO" id="GO:0003700">
    <property type="term" value="F:DNA-binding transcription factor activity"/>
    <property type="evidence" value="ECO:0007669"/>
    <property type="project" value="TreeGrafter"/>
</dbReference>
<dbReference type="CDD" id="cd00093">
    <property type="entry name" value="HTH_XRE"/>
    <property type="match status" value="1"/>
</dbReference>
<keyword evidence="4" id="KW-0812">Transmembrane</keyword>